<reference evidence="6 7" key="1">
    <citation type="journal article" date="2010" name="Stand. Genomic Sci.">
        <title>Complete genome sequence of Haliangium ochraceum type strain (SMP-2).</title>
        <authorList>
            <consortium name="US DOE Joint Genome Institute (JGI-PGF)"/>
            <person name="Ivanova N."/>
            <person name="Daum C."/>
            <person name="Lang E."/>
            <person name="Abt B."/>
            <person name="Kopitz M."/>
            <person name="Saunders E."/>
            <person name="Lapidus A."/>
            <person name="Lucas S."/>
            <person name="Glavina Del Rio T."/>
            <person name="Nolan M."/>
            <person name="Tice H."/>
            <person name="Copeland A."/>
            <person name="Cheng J.F."/>
            <person name="Chen F."/>
            <person name="Bruce D."/>
            <person name="Goodwin L."/>
            <person name="Pitluck S."/>
            <person name="Mavromatis K."/>
            <person name="Pati A."/>
            <person name="Mikhailova N."/>
            <person name="Chen A."/>
            <person name="Palaniappan K."/>
            <person name="Land M."/>
            <person name="Hauser L."/>
            <person name="Chang Y.J."/>
            <person name="Jeffries C.D."/>
            <person name="Detter J.C."/>
            <person name="Brettin T."/>
            <person name="Rohde M."/>
            <person name="Goker M."/>
            <person name="Bristow J."/>
            <person name="Markowitz V."/>
            <person name="Eisen J.A."/>
            <person name="Hugenholtz P."/>
            <person name="Kyrpides N.C."/>
            <person name="Klenk H.P."/>
        </authorList>
    </citation>
    <scope>NUCLEOTIDE SEQUENCE [LARGE SCALE GENOMIC DNA]</scope>
    <source>
        <strain evidence="7">DSM 14365 / CIP 107738 / JCM 11303 / AJ 13395 / SMP-2</strain>
    </source>
</reference>
<evidence type="ECO:0000256" key="4">
    <source>
        <dbReference type="ARBA" id="ARBA00023136"/>
    </source>
</evidence>
<dbReference type="GO" id="GO:0022857">
    <property type="term" value="F:transmembrane transporter activity"/>
    <property type="evidence" value="ECO:0007669"/>
    <property type="project" value="InterPro"/>
</dbReference>
<dbReference type="RefSeq" id="WP_012829543.1">
    <property type="nucleotide sequence ID" value="NC_013440.1"/>
</dbReference>
<feature type="transmembrane region" description="Helical" evidence="5">
    <location>
        <begin position="215"/>
        <end position="235"/>
    </location>
</feature>
<dbReference type="InterPro" id="IPR011701">
    <property type="entry name" value="MFS"/>
</dbReference>
<dbReference type="SUPFAM" id="SSF103473">
    <property type="entry name" value="MFS general substrate transporter"/>
    <property type="match status" value="1"/>
</dbReference>
<feature type="transmembrane region" description="Helical" evidence="5">
    <location>
        <begin position="280"/>
        <end position="296"/>
    </location>
</feature>
<dbReference type="EMBL" id="CP001804">
    <property type="protein sequence ID" value="ACY16945.1"/>
    <property type="molecule type" value="Genomic_DNA"/>
</dbReference>
<dbReference type="STRING" id="502025.Hoch_4451"/>
<dbReference type="InterPro" id="IPR005829">
    <property type="entry name" value="Sugar_transporter_CS"/>
</dbReference>
<dbReference type="InterPro" id="IPR036259">
    <property type="entry name" value="MFS_trans_sf"/>
</dbReference>
<evidence type="ECO:0000313" key="7">
    <source>
        <dbReference type="Proteomes" id="UP000001880"/>
    </source>
</evidence>
<feature type="transmembrane region" description="Helical" evidence="5">
    <location>
        <begin position="7"/>
        <end position="27"/>
    </location>
</feature>
<dbReference type="Proteomes" id="UP000001880">
    <property type="component" value="Chromosome"/>
</dbReference>
<evidence type="ECO:0000256" key="1">
    <source>
        <dbReference type="ARBA" id="ARBA00004141"/>
    </source>
</evidence>
<organism evidence="6 7">
    <name type="scientific">Haliangium ochraceum (strain DSM 14365 / JCM 11303 / SMP-2)</name>
    <dbReference type="NCBI Taxonomy" id="502025"/>
    <lineage>
        <taxon>Bacteria</taxon>
        <taxon>Pseudomonadati</taxon>
        <taxon>Myxococcota</taxon>
        <taxon>Polyangia</taxon>
        <taxon>Haliangiales</taxon>
        <taxon>Kofleriaceae</taxon>
        <taxon>Haliangium</taxon>
    </lineage>
</organism>
<feature type="transmembrane region" description="Helical" evidence="5">
    <location>
        <begin position="39"/>
        <end position="60"/>
    </location>
</feature>
<evidence type="ECO:0000256" key="2">
    <source>
        <dbReference type="ARBA" id="ARBA00022692"/>
    </source>
</evidence>
<dbReference type="InterPro" id="IPR053160">
    <property type="entry name" value="MFS_DHA3_Transporter"/>
</dbReference>
<dbReference type="KEGG" id="hoh:Hoch_4451"/>
<feature type="transmembrane region" description="Helical" evidence="5">
    <location>
        <begin position="247"/>
        <end position="268"/>
    </location>
</feature>
<feature type="transmembrane region" description="Helical" evidence="5">
    <location>
        <begin position="69"/>
        <end position="86"/>
    </location>
</feature>
<keyword evidence="2 5" id="KW-0812">Transmembrane</keyword>
<evidence type="ECO:0000256" key="3">
    <source>
        <dbReference type="ARBA" id="ARBA00022989"/>
    </source>
</evidence>
<dbReference type="eggNOG" id="COG2814">
    <property type="taxonomic scope" value="Bacteria"/>
</dbReference>
<feature type="transmembrane region" description="Helical" evidence="5">
    <location>
        <begin position="161"/>
        <end position="180"/>
    </location>
</feature>
<dbReference type="PROSITE" id="PS00216">
    <property type="entry name" value="SUGAR_TRANSPORT_1"/>
    <property type="match status" value="1"/>
</dbReference>
<gene>
    <name evidence="6" type="ordered locus">Hoch_4451</name>
</gene>
<keyword evidence="4 5" id="KW-0472">Membrane</keyword>
<comment type="subcellular location">
    <subcellularLocation>
        <location evidence="1">Membrane</location>
        <topology evidence="1">Multi-pass membrane protein</topology>
    </subcellularLocation>
</comment>
<dbReference type="PANTHER" id="PTHR23530">
    <property type="entry name" value="TRANSPORT PROTEIN-RELATED"/>
    <property type="match status" value="1"/>
</dbReference>
<feature type="transmembrane region" description="Helical" evidence="5">
    <location>
        <begin position="302"/>
        <end position="321"/>
    </location>
</feature>
<dbReference type="Pfam" id="PF07690">
    <property type="entry name" value="MFS_1"/>
    <property type="match status" value="1"/>
</dbReference>
<keyword evidence="7" id="KW-1185">Reference proteome</keyword>
<feature type="transmembrane region" description="Helical" evidence="5">
    <location>
        <begin position="353"/>
        <end position="383"/>
    </location>
</feature>
<keyword evidence="3 5" id="KW-1133">Transmembrane helix</keyword>
<dbReference type="AlphaFoldDB" id="D0LNP0"/>
<sequence length="402" mass="43153">MIRDLRLFNLFRLLATSYLWVPVFVPFMYSRGLGFEEIALLHALYSVVVILVEVPTGALADRIGRRQSMMLGSLAMVISCLVAYGAHDFASFAIAEVLAAVSMALCSGADSAYLFDLLERHGRGHEYPRREGTASAWHQIGSALACAAGGLLGAFDLALPYLATAGVAASAFVTAVLMGADRPAPVRAHAASRELELYLRHMRQALGDVLRSRRLAWTIAYAAVVFVLLRSTVVLYQPYLDARGFSIAQIGLVYAGSYLVAALAARHFFTVRRWLGEETLAYGLLGCLSASFLLLGRVEGVWAPLSMLLLQAVANGMYSPLAKTMLNHNIRDSSRRATILSIESIARRAAMGAFWPVAGVVGAGSAMYLCGAVGLVGFALLAVPAGRWLAPARVLPGEPSDD</sequence>
<protein>
    <submittedName>
        <fullName evidence="6">Major facilitator superfamily MFS_1</fullName>
    </submittedName>
</protein>
<dbReference type="Gene3D" id="1.20.1250.20">
    <property type="entry name" value="MFS general substrate transporter like domains"/>
    <property type="match status" value="1"/>
</dbReference>
<dbReference type="OrthoDB" id="9816124at2"/>
<accession>D0LNP0</accession>
<dbReference type="GO" id="GO:0016020">
    <property type="term" value="C:membrane"/>
    <property type="evidence" value="ECO:0007669"/>
    <property type="project" value="UniProtKB-SubCell"/>
</dbReference>
<proteinExistence type="predicted"/>
<evidence type="ECO:0000256" key="5">
    <source>
        <dbReference type="SAM" id="Phobius"/>
    </source>
</evidence>
<name>D0LNP0_HALO1</name>
<dbReference type="PANTHER" id="PTHR23530:SF1">
    <property type="entry name" value="PERMEASE, MAJOR FACILITATOR SUPERFAMILY-RELATED"/>
    <property type="match status" value="1"/>
</dbReference>
<dbReference type="HOGENOM" id="CLU_046685_2_1_7"/>
<evidence type="ECO:0000313" key="6">
    <source>
        <dbReference type="EMBL" id="ACY16945.1"/>
    </source>
</evidence>